<reference evidence="4 5" key="1">
    <citation type="journal article" date="2016" name="Sci. Rep.">
        <title>The Dendrobium catenatum Lindl. genome sequence provides insights into polysaccharide synthase, floral development and adaptive evolution.</title>
        <authorList>
            <person name="Zhang G.Q."/>
            <person name="Xu Q."/>
            <person name="Bian C."/>
            <person name="Tsai W.C."/>
            <person name="Yeh C.M."/>
            <person name="Liu K.W."/>
            <person name="Yoshida K."/>
            <person name="Zhang L.S."/>
            <person name="Chang S.B."/>
            <person name="Chen F."/>
            <person name="Shi Y."/>
            <person name="Su Y.Y."/>
            <person name="Zhang Y.Q."/>
            <person name="Chen L.J."/>
            <person name="Yin Y."/>
            <person name="Lin M."/>
            <person name="Huang H."/>
            <person name="Deng H."/>
            <person name="Wang Z.W."/>
            <person name="Zhu S.L."/>
            <person name="Zhao X."/>
            <person name="Deng C."/>
            <person name="Niu S.C."/>
            <person name="Huang J."/>
            <person name="Wang M."/>
            <person name="Liu G.H."/>
            <person name="Yang H.J."/>
            <person name="Xiao X.J."/>
            <person name="Hsiao Y.Y."/>
            <person name="Wu W.L."/>
            <person name="Chen Y.Y."/>
            <person name="Mitsuda N."/>
            <person name="Ohme-Takagi M."/>
            <person name="Luo Y.B."/>
            <person name="Van de Peer Y."/>
            <person name="Liu Z.J."/>
        </authorList>
    </citation>
    <scope>NUCLEOTIDE SEQUENCE [LARGE SCALE GENOMIC DNA]</scope>
    <source>
        <tissue evidence="4">The whole plant</tissue>
    </source>
</reference>
<keyword evidence="2" id="KW-0472">Membrane</keyword>
<evidence type="ECO:0000313" key="4">
    <source>
        <dbReference type="EMBL" id="PKU76760.1"/>
    </source>
</evidence>
<dbReference type="PANTHER" id="PTHR35497">
    <property type="entry name" value="ACYL-UDP-N-ACETYLGLUCOSAMINE O-ACYLTRANSFERASE"/>
    <property type="match status" value="1"/>
</dbReference>
<reference evidence="4 5" key="2">
    <citation type="journal article" date="2017" name="Nature">
        <title>The Apostasia genome and the evolution of orchids.</title>
        <authorList>
            <person name="Zhang G.Q."/>
            <person name="Liu K.W."/>
            <person name="Li Z."/>
            <person name="Lohaus R."/>
            <person name="Hsiao Y.Y."/>
            <person name="Niu S.C."/>
            <person name="Wang J.Y."/>
            <person name="Lin Y.C."/>
            <person name="Xu Q."/>
            <person name="Chen L.J."/>
            <person name="Yoshida K."/>
            <person name="Fujiwara S."/>
            <person name="Wang Z.W."/>
            <person name="Zhang Y.Q."/>
            <person name="Mitsuda N."/>
            <person name="Wang M."/>
            <person name="Liu G.H."/>
            <person name="Pecoraro L."/>
            <person name="Huang H.X."/>
            <person name="Xiao X.J."/>
            <person name="Lin M."/>
            <person name="Wu X.Y."/>
            <person name="Wu W.L."/>
            <person name="Chen Y.Y."/>
            <person name="Chang S.B."/>
            <person name="Sakamoto S."/>
            <person name="Ohme-Takagi M."/>
            <person name="Yagi M."/>
            <person name="Zeng S.J."/>
            <person name="Shen C.Y."/>
            <person name="Yeh C.M."/>
            <person name="Luo Y.B."/>
            <person name="Tsai W.C."/>
            <person name="Van de Peer Y."/>
            <person name="Liu Z.J."/>
        </authorList>
    </citation>
    <scope>NUCLEOTIDE SEQUENCE [LARGE SCALE GENOMIC DNA]</scope>
    <source>
        <tissue evidence="4">The whole plant</tissue>
    </source>
</reference>
<name>A0A2I0WM76_9ASPA</name>
<keyword evidence="5" id="KW-1185">Reference proteome</keyword>
<proteinExistence type="predicted"/>
<dbReference type="InterPro" id="IPR013087">
    <property type="entry name" value="Znf_C2H2_type"/>
</dbReference>
<keyword evidence="2" id="KW-0812">Transmembrane</keyword>
<dbReference type="PROSITE" id="PS00028">
    <property type="entry name" value="ZINC_FINGER_C2H2_1"/>
    <property type="match status" value="1"/>
</dbReference>
<feature type="domain" description="C2H2-type" evidence="3">
    <location>
        <begin position="49"/>
        <end position="71"/>
    </location>
</feature>
<dbReference type="EMBL" id="KZ502537">
    <property type="protein sequence ID" value="PKU76760.1"/>
    <property type="molecule type" value="Genomic_DNA"/>
</dbReference>
<accession>A0A2I0WM76</accession>
<dbReference type="PANTHER" id="PTHR35497:SF1">
    <property type="entry name" value="ACYL-UDP-N-ACETYLGLUCOSAMINE O-ACYLTRANSFERASE"/>
    <property type="match status" value="1"/>
</dbReference>
<keyword evidence="2" id="KW-1133">Transmembrane helix</keyword>
<feature type="region of interest" description="Disordered" evidence="1">
    <location>
        <begin position="266"/>
        <end position="301"/>
    </location>
</feature>
<protein>
    <recommendedName>
        <fullName evidence="3">C2H2-type domain-containing protein</fullName>
    </recommendedName>
</protein>
<feature type="transmembrane region" description="Helical" evidence="2">
    <location>
        <begin position="502"/>
        <end position="526"/>
    </location>
</feature>
<evidence type="ECO:0000259" key="3">
    <source>
        <dbReference type="PROSITE" id="PS00028"/>
    </source>
</evidence>
<evidence type="ECO:0000256" key="1">
    <source>
        <dbReference type="SAM" id="MobiDB-lite"/>
    </source>
</evidence>
<evidence type="ECO:0000256" key="2">
    <source>
        <dbReference type="SAM" id="Phobius"/>
    </source>
</evidence>
<sequence length="543" mass="60784">MGRIELSVKKIGKLNLREEAAKATLRTVWQQGHVYIELRRITKRSIFFCTLCLTQCFSEAVLYDHLRGNFHSKRYSSAKITLFLPNPWPFNDGVLFFDTSLAKDLSIKFVLESQRGVVLGVNGGRSGAAAKVDELRSKFRGTSDQDLTNLTSDHISNARNAGKPAIGHEKIKKCKGVQEHFSISYVLPNEKTSKLELEIIGYGHIGAKLHEDSEKSCMFSRIWCAWLGDGNSDGCDELLASPKCDFAIVSISYTYDLGKRCDIQDEVRPPSPGSFFEIDQSGRRTKKRKKSFSDPEDSSESFADQCASSCEQSHIVGSLGNSHSRHCRRTQSRDLRKELREQNILTAQRKCDICQQPMLLGKDVATLLNLKTGRFACSSRNINGAFHVFHVSCLIHWVLLSEFELWTNLSTNPKNTRGRRGKSVINNNLISSIFCPECHGTGIRIEGDALEQPSLSLSETFLYKLKAIKAQKEWMKSPENLQNCSTGLCFPSESTEKLQVQLIVFFVFLPLFNKGFLLLLTGFFLAATGKGETGEVVALLPSL</sequence>
<evidence type="ECO:0000313" key="5">
    <source>
        <dbReference type="Proteomes" id="UP000233837"/>
    </source>
</evidence>
<organism evidence="4 5">
    <name type="scientific">Dendrobium catenatum</name>
    <dbReference type="NCBI Taxonomy" id="906689"/>
    <lineage>
        <taxon>Eukaryota</taxon>
        <taxon>Viridiplantae</taxon>
        <taxon>Streptophyta</taxon>
        <taxon>Embryophyta</taxon>
        <taxon>Tracheophyta</taxon>
        <taxon>Spermatophyta</taxon>
        <taxon>Magnoliopsida</taxon>
        <taxon>Liliopsida</taxon>
        <taxon>Asparagales</taxon>
        <taxon>Orchidaceae</taxon>
        <taxon>Epidendroideae</taxon>
        <taxon>Malaxideae</taxon>
        <taxon>Dendrobiinae</taxon>
        <taxon>Dendrobium</taxon>
    </lineage>
</organism>
<dbReference type="AlphaFoldDB" id="A0A2I0WM76"/>
<dbReference type="Proteomes" id="UP000233837">
    <property type="component" value="Unassembled WGS sequence"/>
</dbReference>
<gene>
    <name evidence="4" type="ORF">MA16_Dca001366</name>
</gene>